<dbReference type="Gene3D" id="1.25.40.20">
    <property type="entry name" value="Ankyrin repeat-containing domain"/>
    <property type="match status" value="1"/>
</dbReference>
<accession>A0A2V1DGK7</accession>
<proteinExistence type="inferred from homology"/>
<dbReference type="SUPFAM" id="SSF48403">
    <property type="entry name" value="Ankyrin repeat"/>
    <property type="match status" value="1"/>
</dbReference>
<dbReference type="SMART" id="SM00248">
    <property type="entry name" value="ANK"/>
    <property type="match status" value="3"/>
</dbReference>
<dbReference type="EMBL" id="KZ805444">
    <property type="protein sequence ID" value="PVH97168.1"/>
    <property type="molecule type" value="Genomic_DNA"/>
</dbReference>
<dbReference type="STRING" id="97972.A0A2V1DGK7"/>
<dbReference type="Proteomes" id="UP000244855">
    <property type="component" value="Unassembled WGS sequence"/>
</dbReference>
<evidence type="ECO:0000256" key="3">
    <source>
        <dbReference type="ARBA" id="ARBA00023043"/>
    </source>
</evidence>
<dbReference type="Pfam" id="PF12796">
    <property type="entry name" value="Ank_2"/>
    <property type="match status" value="1"/>
</dbReference>
<evidence type="ECO:0000313" key="5">
    <source>
        <dbReference type="Proteomes" id="UP000244855"/>
    </source>
</evidence>
<dbReference type="GO" id="GO:0045732">
    <property type="term" value="P:positive regulation of protein catabolic process"/>
    <property type="evidence" value="ECO:0007669"/>
    <property type="project" value="TreeGrafter"/>
</dbReference>
<dbReference type="OrthoDB" id="3799861at2759"/>
<evidence type="ECO:0000256" key="2">
    <source>
        <dbReference type="ARBA" id="ARBA00022737"/>
    </source>
</evidence>
<gene>
    <name evidence="4" type="ORF">DM02DRAFT_674295</name>
</gene>
<dbReference type="GO" id="GO:0016567">
    <property type="term" value="P:protein ubiquitination"/>
    <property type="evidence" value="ECO:0007669"/>
    <property type="project" value="TreeGrafter"/>
</dbReference>
<dbReference type="InterPro" id="IPR002110">
    <property type="entry name" value="Ankyrin_rpt"/>
</dbReference>
<keyword evidence="5" id="KW-1185">Reference proteome</keyword>
<dbReference type="AlphaFoldDB" id="A0A2V1DGK7"/>
<organism evidence="4 5">
    <name type="scientific">Periconia macrospinosa</name>
    <dbReference type="NCBI Taxonomy" id="97972"/>
    <lineage>
        <taxon>Eukaryota</taxon>
        <taxon>Fungi</taxon>
        <taxon>Dikarya</taxon>
        <taxon>Ascomycota</taxon>
        <taxon>Pezizomycotina</taxon>
        <taxon>Dothideomycetes</taxon>
        <taxon>Pleosporomycetidae</taxon>
        <taxon>Pleosporales</taxon>
        <taxon>Massarineae</taxon>
        <taxon>Periconiaceae</taxon>
        <taxon>Periconia</taxon>
    </lineage>
</organism>
<keyword evidence="3" id="KW-0040">ANK repeat</keyword>
<dbReference type="PANTHER" id="PTHR24136:SF15">
    <property type="entry name" value="ANK_REP_REGION DOMAIN-CONTAINING PROTEIN"/>
    <property type="match status" value="1"/>
</dbReference>
<evidence type="ECO:0000313" key="4">
    <source>
        <dbReference type="EMBL" id="PVH97168.1"/>
    </source>
</evidence>
<name>A0A2V1DGK7_9PLEO</name>
<evidence type="ECO:0000256" key="1">
    <source>
        <dbReference type="ARBA" id="ARBA00005949"/>
    </source>
</evidence>
<protein>
    <submittedName>
        <fullName evidence="4">Uncharacterized protein</fullName>
    </submittedName>
</protein>
<dbReference type="PANTHER" id="PTHR24136">
    <property type="entry name" value="SOWAH (DROSOPHILA) HOMOLOG"/>
    <property type="match status" value="1"/>
</dbReference>
<keyword evidence="2" id="KW-0677">Repeat</keyword>
<comment type="similarity">
    <text evidence="1">Belongs to the ankyrin SOCS box (ASB) family.</text>
</comment>
<reference evidence="4 5" key="1">
    <citation type="journal article" date="2018" name="Sci. Rep.">
        <title>Comparative genomics provides insights into the lifestyle and reveals functional heterogeneity of dark septate endophytic fungi.</title>
        <authorList>
            <person name="Knapp D.G."/>
            <person name="Nemeth J.B."/>
            <person name="Barry K."/>
            <person name="Hainaut M."/>
            <person name="Henrissat B."/>
            <person name="Johnson J."/>
            <person name="Kuo A."/>
            <person name="Lim J.H.P."/>
            <person name="Lipzen A."/>
            <person name="Nolan M."/>
            <person name="Ohm R.A."/>
            <person name="Tamas L."/>
            <person name="Grigoriev I.V."/>
            <person name="Spatafora J.W."/>
            <person name="Nagy L.G."/>
            <person name="Kovacs G.M."/>
        </authorList>
    </citation>
    <scope>NUCLEOTIDE SEQUENCE [LARGE SCALE GENOMIC DNA]</scope>
    <source>
        <strain evidence="4 5">DSE2036</strain>
    </source>
</reference>
<sequence length="464" mass="52274">MQLLDLPGEILQEILLHAVHARGVKRALRLKLVCKIFNSCIPRALFDSLLLDTFTCRYRFGKLEVRNRFQHQGDDHGASRFWHDYLVYRVEKPGADQGSSYCTSIRELAIAYSRSTGAELKPTIRALCWMKLIQAWDLRQLEKQQPNRQIPVEVTRARNSSPLLRAAVYLGNVAMVQKLLPELGNPPSPHSPISNLVFVVAWGGHVEILELFQAIEDTRDSGGPMNAIFHAIRGAALGGNMDALRFTIARAERIIGNMHLRPRMAYASFLKGHLFQVACNDAISLEIFRYLSSAYMMDRHVCTAADQHLDYNHASSYYAFLGNQEIVRYILDIDFSGCKPDCSRSYKPCLVNTLSMAALSNHTAIVDMVLERHVNPNKYSKMYKGFPLAAAAAGGTMEIVRKLLDAGAMVNEMALMEAVRLEHTAMTELFLEWGSLDSDVRKNIREFAVKEGLESMAELLLLRQ</sequence>
<dbReference type="InterPro" id="IPR051573">
    <property type="entry name" value="Ankyrin-SOCS_box_domain"/>
</dbReference>
<dbReference type="InterPro" id="IPR036770">
    <property type="entry name" value="Ankyrin_rpt-contain_sf"/>
</dbReference>